<protein>
    <submittedName>
        <fullName evidence="2">Putative membrane protein</fullName>
    </submittedName>
</protein>
<dbReference type="Pfam" id="PF07811">
    <property type="entry name" value="TadE"/>
    <property type="match status" value="1"/>
</dbReference>
<dbReference type="InterPro" id="IPR012495">
    <property type="entry name" value="TadE-like_dom"/>
</dbReference>
<comment type="caution">
    <text evidence="2">The sequence shown here is derived from an EMBL/GenBank/DDBJ whole genome shotgun (WGS) entry which is preliminary data.</text>
</comment>
<name>A0A4Z1E287_9MICO</name>
<gene>
    <name evidence="2" type="ORF">SERN_0297</name>
</gene>
<dbReference type="RefSeq" id="WP_233251387.1">
    <property type="nucleotide sequence ID" value="NZ_RHPJ01000001.1"/>
</dbReference>
<keyword evidence="3" id="KW-1185">Reference proteome</keyword>
<evidence type="ECO:0000313" key="3">
    <source>
        <dbReference type="Proteomes" id="UP000297318"/>
    </source>
</evidence>
<feature type="domain" description="TadE-like" evidence="1">
    <location>
        <begin position="2"/>
        <end position="36"/>
    </location>
</feature>
<sequence length="111" mass="11308">MLVGALVVVLVLGVVQLAYALWVRTVLIDAAAEGARYAALLDGDLASGEERARLVAASGVSDAYVDASNASIDREAGYDVVVVELTAPIPVLGPIGPTGTMTVSGRAVVEQ</sequence>
<reference evidence="2 3" key="1">
    <citation type="submission" date="2018-11" db="EMBL/GenBank/DDBJ databases">
        <title>Complete genome sequencing of the Actinobacteria Serinibacter sp. K3-2.</title>
        <authorList>
            <person name="Rakitin A.L."/>
            <person name="Beletsky A.V."/>
            <person name="Mardanov A.V."/>
            <person name="Ravin N.V."/>
            <person name="Gromova A.S."/>
            <person name="Filippova S.N."/>
            <person name="Gal'Chenko V.F."/>
        </authorList>
    </citation>
    <scope>NUCLEOTIDE SEQUENCE [LARGE SCALE GENOMIC DNA]</scope>
    <source>
        <strain evidence="2 3">K3-2</strain>
    </source>
</reference>
<dbReference type="Proteomes" id="UP000297318">
    <property type="component" value="Unassembled WGS sequence"/>
</dbReference>
<organism evidence="2 3">
    <name type="scientific">Serinibacter arcticus</name>
    <dbReference type="NCBI Taxonomy" id="1655435"/>
    <lineage>
        <taxon>Bacteria</taxon>
        <taxon>Bacillati</taxon>
        <taxon>Actinomycetota</taxon>
        <taxon>Actinomycetes</taxon>
        <taxon>Micrococcales</taxon>
        <taxon>Beutenbergiaceae</taxon>
        <taxon>Serinibacter</taxon>
    </lineage>
</organism>
<dbReference type="AlphaFoldDB" id="A0A4Z1E287"/>
<dbReference type="EMBL" id="RHPJ01000001">
    <property type="protein sequence ID" value="TGO06105.1"/>
    <property type="molecule type" value="Genomic_DNA"/>
</dbReference>
<evidence type="ECO:0000259" key="1">
    <source>
        <dbReference type="Pfam" id="PF07811"/>
    </source>
</evidence>
<evidence type="ECO:0000313" key="2">
    <source>
        <dbReference type="EMBL" id="TGO06105.1"/>
    </source>
</evidence>
<accession>A0A4Z1E287</accession>
<proteinExistence type="predicted"/>